<evidence type="ECO:0000256" key="2">
    <source>
        <dbReference type="ARBA" id="ARBA00012838"/>
    </source>
</evidence>
<dbReference type="Pfam" id="PF09334">
    <property type="entry name" value="tRNA-synt_1g"/>
    <property type="match status" value="1"/>
</dbReference>
<dbReference type="InterPro" id="IPR033911">
    <property type="entry name" value="MetRS_core"/>
</dbReference>
<dbReference type="InterPro" id="IPR041872">
    <property type="entry name" value="Anticodon_Met"/>
</dbReference>
<name>A0ABT6VUJ1_9ACTN</name>
<dbReference type="InterPro" id="IPR015413">
    <property type="entry name" value="Methionyl/Leucyl_tRNA_Synth"/>
</dbReference>
<dbReference type="EMBL" id="JAAGKO020000001">
    <property type="protein sequence ID" value="MDI5961128.1"/>
    <property type="molecule type" value="Genomic_DNA"/>
</dbReference>
<comment type="similarity">
    <text evidence="10">Belongs to the class-I aminoacyl-tRNA synthetase family.</text>
</comment>
<keyword evidence="5 10" id="KW-0547">Nucleotide-binding</keyword>
<keyword evidence="4 10" id="KW-0436">Ligase</keyword>
<comment type="caution">
    <text evidence="13">The sequence shown here is derived from an EMBL/GenBank/DDBJ whole genome shotgun (WGS) entry which is preliminary data.</text>
</comment>
<dbReference type="PANTHER" id="PTHR43326:SF1">
    <property type="entry name" value="METHIONINE--TRNA LIGASE, MITOCHONDRIAL"/>
    <property type="match status" value="1"/>
</dbReference>
<dbReference type="InterPro" id="IPR009080">
    <property type="entry name" value="tRNAsynth_Ia_anticodon-bd"/>
</dbReference>
<keyword evidence="7 10" id="KW-0648">Protein biosynthesis</keyword>
<evidence type="ECO:0000256" key="5">
    <source>
        <dbReference type="ARBA" id="ARBA00022741"/>
    </source>
</evidence>
<dbReference type="InterPro" id="IPR001412">
    <property type="entry name" value="aa-tRNA-synth_I_CS"/>
</dbReference>
<accession>A0ABT6VUJ1</accession>
<keyword evidence="6 10" id="KW-0067">ATP-binding</keyword>
<evidence type="ECO:0000256" key="10">
    <source>
        <dbReference type="RuleBase" id="RU363039"/>
    </source>
</evidence>
<dbReference type="EC" id="6.1.1.10" evidence="2"/>
<comment type="subcellular location">
    <subcellularLocation>
        <location evidence="1">Cytoplasm</location>
    </subcellularLocation>
</comment>
<dbReference type="SUPFAM" id="SSF47323">
    <property type="entry name" value="Anticodon-binding domain of a subclass of class I aminoacyl-tRNA synthetases"/>
    <property type="match status" value="1"/>
</dbReference>
<dbReference type="PANTHER" id="PTHR43326">
    <property type="entry name" value="METHIONYL-TRNA SYNTHETASE"/>
    <property type="match status" value="1"/>
</dbReference>
<keyword evidence="3" id="KW-0963">Cytoplasm</keyword>
<dbReference type="Proteomes" id="UP001156398">
    <property type="component" value="Unassembled WGS sequence"/>
</dbReference>
<evidence type="ECO:0000259" key="12">
    <source>
        <dbReference type="Pfam" id="PF19303"/>
    </source>
</evidence>
<dbReference type="Pfam" id="PF19303">
    <property type="entry name" value="Anticodon_3"/>
    <property type="match status" value="1"/>
</dbReference>
<evidence type="ECO:0000256" key="8">
    <source>
        <dbReference type="ARBA" id="ARBA00023146"/>
    </source>
</evidence>
<keyword evidence="8 10" id="KW-0030">Aminoacyl-tRNA synthetase</keyword>
<proteinExistence type="inferred from homology"/>
<feature type="domain" description="Methionyl/Leucyl tRNA synthetase" evidence="11">
    <location>
        <begin position="139"/>
        <end position="365"/>
    </location>
</feature>
<dbReference type="PROSITE" id="PS00178">
    <property type="entry name" value="AA_TRNA_LIGASE_I"/>
    <property type="match status" value="1"/>
</dbReference>
<evidence type="ECO:0000256" key="9">
    <source>
        <dbReference type="ARBA" id="ARBA00030904"/>
    </source>
</evidence>
<evidence type="ECO:0000256" key="1">
    <source>
        <dbReference type="ARBA" id="ARBA00004496"/>
    </source>
</evidence>
<sequence>MTAPVFVSTTIPYVNARPHLGHAFEYVQTDVYARHARSRGEQVFLSSGTDENSLKNVRAARAGGEPVRDLVDRHAAGFTALLSALGVVPDRFVRTSADADHAAGATAVWERMAARGDIYSRFYEGSYCVGCEQFLTSADLVSGCCPVHREQPVAVRERNYFFRLSRYQDEVIAALTDGRTRVTPAPRANEMLAMARAGLADISVSRSAERAGGWGIPVPGDPGQVMYVWVDALTSYVNALGGPRGGELYDRFWQGARRRVHVLGKDVARFHAVYWPAMLMSAGLPLPTDLVVHGHITSAGQKLSKTSGTVVDPVDLMDRYGAEALRYLMLADFSPWSDTDFTEPRLVARYNDDLANGLGNLVDRVTAMLHRYRGGTVPPPGTPGAPEAGLLAAATTACHASAEAFDRFEHREAVAHVWDLVRRTNAYLSEREPWRLARSAGEDAAAAAALDTVLHHAAGALATVARLIDPVLPATAGRLREVLGLRDAAHGPDGVVVTGLRVGTPPRLFPRLELSW</sequence>
<evidence type="ECO:0000256" key="4">
    <source>
        <dbReference type="ARBA" id="ARBA00022598"/>
    </source>
</evidence>
<dbReference type="InterPro" id="IPR014729">
    <property type="entry name" value="Rossmann-like_a/b/a_fold"/>
</dbReference>
<dbReference type="GO" id="GO:0004825">
    <property type="term" value="F:methionine-tRNA ligase activity"/>
    <property type="evidence" value="ECO:0007669"/>
    <property type="project" value="UniProtKB-EC"/>
</dbReference>
<reference evidence="13 14" key="1">
    <citation type="submission" date="2023-05" db="EMBL/GenBank/DDBJ databases">
        <title>Streptantibioticus silvisoli sp. nov., acidotolerant actinomycetes 1 from pine litter.</title>
        <authorList>
            <person name="Swiecimska M."/>
            <person name="Golinska P."/>
            <person name="Sangal V."/>
            <person name="Wachnowicz B."/>
            <person name="Goodfellow M."/>
        </authorList>
    </citation>
    <scope>NUCLEOTIDE SEQUENCE [LARGE SCALE GENOMIC DNA]</scope>
    <source>
        <strain evidence="13 14">SL54</strain>
    </source>
</reference>
<dbReference type="PRINTS" id="PR01041">
    <property type="entry name" value="TRNASYNTHMET"/>
</dbReference>
<evidence type="ECO:0000313" key="13">
    <source>
        <dbReference type="EMBL" id="MDI5961128.1"/>
    </source>
</evidence>
<evidence type="ECO:0000259" key="11">
    <source>
        <dbReference type="Pfam" id="PF09334"/>
    </source>
</evidence>
<evidence type="ECO:0000313" key="14">
    <source>
        <dbReference type="Proteomes" id="UP001156398"/>
    </source>
</evidence>
<dbReference type="Gene3D" id="3.40.50.620">
    <property type="entry name" value="HUPs"/>
    <property type="match status" value="1"/>
</dbReference>
<dbReference type="Gene3D" id="1.10.730.10">
    <property type="entry name" value="Isoleucyl-tRNA Synthetase, Domain 1"/>
    <property type="match status" value="1"/>
</dbReference>
<dbReference type="RefSeq" id="WP_271323339.1">
    <property type="nucleotide sequence ID" value="NZ_JAAGKO020000001.1"/>
</dbReference>
<dbReference type="CDD" id="cd00814">
    <property type="entry name" value="MetRS_core"/>
    <property type="match status" value="1"/>
</dbReference>
<evidence type="ECO:0000256" key="7">
    <source>
        <dbReference type="ARBA" id="ARBA00022917"/>
    </source>
</evidence>
<evidence type="ECO:0000256" key="3">
    <source>
        <dbReference type="ARBA" id="ARBA00022490"/>
    </source>
</evidence>
<protein>
    <recommendedName>
        <fullName evidence="2">methionine--tRNA ligase</fullName>
        <ecNumber evidence="2">6.1.1.10</ecNumber>
    </recommendedName>
    <alternativeName>
        <fullName evidence="9">Methionyl-tRNA synthetase</fullName>
    </alternativeName>
</protein>
<dbReference type="Gene3D" id="2.170.220.10">
    <property type="match status" value="1"/>
</dbReference>
<keyword evidence="14" id="KW-1185">Reference proteome</keyword>
<gene>
    <name evidence="13" type="ORF">POF43_000050</name>
</gene>
<evidence type="ECO:0000256" key="6">
    <source>
        <dbReference type="ARBA" id="ARBA00022840"/>
    </source>
</evidence>
<dbReference type="InterPro" id="IPR023457">
    <property type="entry name" value="Met-tRNA_synth_2"/>
</dbReference>
<organism evidence="13 14">
    <name type="scientific">Streptantibioticus silvisoli</name>
    <dbReference type="NCBI Taxonomy" id="2705255"/>
    <lineage>
        <taxon>Bacteria</taxon>
        <taxon>Bacillati</taxon>
        <taxon>Actinomycetota</taxon>
        <taxon>Actinomycetes</taxon>
        <taxon>Kitasatosporales</taxon>
        <taxon>Streptomycetaceae</taxon>
        <taxon>Streptantibioticus</taxon>
    </lineage>
</organism>
<dbReference type="CDD" id="cd07957">
    <property type="entry name" value="Anticodon_Ia_Met"/>
    <property type="match status" value="1"/>
</dbReference>
<feature type="domain" description="Methionyl-tRNA synthetase anticodon-binding" evidence="12">
    <location>
        <begin position="377"/>
        <end position="490"/>
    </location>
</feature>
<dbReference type="SUPFAM" id="SSF52374">
    <property type="entry name" value="Nucleotidylyl transferase"/>
    <property type="match status" value="1"/>
</dbReference>